<accession>W2Y0L3</accession>
<proteinExistence type="predicted"/>
<comment type="caution">
    <text evidence="1">The sequence shown here is derived from an EMBL/GenBank/DDBJ whole genome shotgun (WGS) entry which is preliminary data.</text>
</comment>
<name>W2Y0L3_PHYNI</name>
<evidence type="ECO:0000313" key="2">
    <source>
        <dbReference type="Proteomes" id="UP000018948"/>
    </source>
</evidence>
<dbReference type="Proteomes" id="UP000018948">
    <property type="component" value="Unassembled WGS sequence"/>
</dbReference>
<organism evidence="1 2">
    <name type="scientific">Phytophthora nicotianae P10297</name>
    <dbReference type="NCBI Taxonomy" id="1317064"/>
    <lineage>
        <taxon>Eukaryota</taxon>
        <taxon>Sar</taxon>
        <taxon>Stramenopiles</taxon>
        <taxon>Oomycota</taxon>
        <taxon>Peronosporomycetes</taxon>
        <taxon>Peronosporales</taxon>
        <taxon>Peronosporaceae</taxon>
        <taxon>Phytophthora</taxon>
    </lineage>
</organism>
<sequence>MMTRHRASVTSPTSGETTYVMQLEAPCGWCEHLCGFENEKTGEIDEDIIFDPPLAVKVLVDLGVMSVAKFGETLEASVLAEAVMTRPDARLRSSCGQICLCGPYDSSERELRDTVLSRAEGTV</sequence>
<dbReference type="EMBL" id="ANIY01005543">
    <property type="protein sequence ID" value="ETP27704.1"/>
    <property type="molecule type" value="Genomic_DNA"/>
</dbReference>
<protein>
    <submittedName>
        <fullName evidence="1">Uncharacterized protein</fullName>
    </submittedName>
</protein>
<dbReference type="AlphaFoldDB" id="W2Y0L3"/>
<gene>
    <name evidence="1" type="ORF">F442_23016</name>
</gene>
<evidence type="ECO:0000313" key="1">
    <source>
        <dbReference type="EMBL" id="ETP27704.1"/>
    </source>
</evidence>
<reference evidence="1 2" key="1">
    <citation type="submission" date="2013-11" db="EMBL/GenBank/DDBJ databases">
        <title>The Genome Sequence of Phytophthora parasitica P10297.</title>
        <authorList>
            <consortium name="The Broad Institute Genomics Platform"/>
            <person name="Russ C."/>
            <person name="Tyler B."/>
            <person name="Panabieres F."/>
            <person name="Shan W."/>
            <person name="Tripathy S."/>
            <person name="Grunwald N."/>
            <person name="Machado M."/>
            <person name="Johnson C.S."/>
            <person name="Walker B."/>
            <person name="Young S.K."/>
            <person name="Zeng Q."/>
            <person name="Gargeya S."/>
            <person name="Fitzgerald M."/>
            <person name="Haas B."/>
            <person name="Abouelleil A."/>
            <person name="Allen A.W."/>
            <person name="Alvarado L."/>
            <person name="Arachchi H.M."/>
            <person name="Berlin A.M."/>
            <person name="Chapman S.B."/>
            <person name="Gainer-Dewar J."/>
            <person name="Goldberg J."/>
            <person name="Griggs A."/>
            <person name="Gujja S."/>
            <person name="Hansen M."/>
            <person name="Howarth C."/>
            <person name="Imamovic A."/>
            <person name="Ireland A."/>
            <person name="Larimer J."/>
            <person name="McCowan C."/>
            <person name="Murphy C."/>
            <person name="Pearson M."/>
            <person name="Poon T.W."/>
            <person name="Priest M."/>
            <person name="Roberts A."/>
            <person name="Saif S."/>
            <person name="Shea T."/>
            <person name="Sisk P."/>
            <person name="Sykes S."/>
            <person name="Wortman J."/>
            <person name="Nusbaum C."/>
            <person name="Birren B."/>
        </authorList>
    </citation>
    <scope>NUCLEOTIDE SEQUENCE [LARGE SCALE GENOMIC DNA]</scope>
    <source>
        <strain evidence="1 2">P10297</strain>
    </source>
</reference>